<feature type="compositionally biased region" description="Low complexity" evidence="1">
    <location>
        <begin position="103"/>
        <end position="141"/>
    </location>
</feature>
<evidence type="ECO:0000256" key="1">
    <source>
        <dbReference type="SAM" id="MobiDB-lite"/>
    </source>
</evidence>
<proteinExistence type="predicted"/>
<accession>A0ABN8YEC8</accession>
<dbReference type="EMBL" id="OX459955">
    <property type="protein sequence ID" value="CAI9159491.1"/>
    <property type="molecule type" value="Genomic_DNA"/>
</dbReference>
<organism evidence="2 3">
    <name type="scientific">Rangifer tarandus platyrhynchus</name>
    <name type="common">Svalbard reindeer</name>
    <dbReference type="NCBI Taxonomy" id="3082113"/>
    <lineage>
        <taxon>Eukaryota</taxon>
        <taxon>Metazoa</taxon>
        <taxon>Chordata</taxon>
        <taxon>Craniata</taxon>
        <taxon>Vertebrata</taxon>
        <taxon>Euteleostomi</taxon>
        <taxon>Mammalia</taxon>
        <taxon>Eutheria</taxon>
        <taxon>Laurasiatheria</taxon>
        <taxon>Artiodactyla</taxon>
        <taxon>Ruminantia</taxon>
        <taxon>Pecora</taxon>
        <taxon>Cervidae</taxon>
        <taxon>Odocoileinae</taxon>
        <taxon>Rangifer</taxon>
    </lineage>
</organism>
<sequence>MSGVVETLGIAANLYGYPEVWSWGEESQFCEKTVDAYYRMPMRFEYPGGSRLLEPPYSGEKEGGIDLVYSPSLSSMSSARPHGNGLDGSSADRDSGEAPCHISAPGHRGPSPAGRAGGCSARRCGAGARASTGRALSMLSPCAPPPPLASPSRVSPSSGAERPAA</sequence>
<evidence type="ECO:0000313" key="2">
    <source>
        <dbReference type="EMBL" id="CAI9159491.1"/>
    </source>
</evidence>
<protein>
    <submittedName>
        <fullName evidence="2">Uncharacterized protein</fullName>
    </submittedName>
</protein>
<evidence type="ECO:0000313" key="3">
    <source>
        <dbReference type="Proteomes" id="UP001176941"/>
    </source>
</evidence>
<feature type="region of interest" description="Disordered" evidence="1">
    <location>
        <begin position="60"/>
        <end position="165"/>
    </location>
</feature>
<reference evidence="2" key="1">
    <citation type="submission" date="2023-04" db="EMBL/GenBank/DDBJ databases">
        <authorList>
            <consortium name="ELIXIR-Norway"/>
        </authorList>
    </citation>
    <scope>NUCLEOTIDE SEQUENCE [LARGE SCALE GENOMIC DNA]</scope>
</reference>
<dbReference type="Proteomes" id="UP001176941">
    <property type="component" value="Chromosome 19"/>
</dbReference>
<name>A0ABN8YEC8_RANTA</name>
<keyword evidence="3" id="KW-1185">Reference proteome</keyword>
<gene>
    <name evidence="2" type="ORF">MRATA1EN1_LOCUS8453</name>
</gene>